<accession>A0A290Z543</accession>
<dbReference type="InterPro" id="IPR029066">
    <property type="entry name" value="PLP-binding_barrel"/>
</dbReference>
<evidence type="ECO:0000313" key="5">
    <source>
        <dbReference type="Proteomes" id="UP000218505"/>
    </source>
</evidence>
<evidence type="ECO:0000259" key="3">
    <source>
        <dbReference type="SMART" id="SM01119"/>
    </source>
</evidence>
<dbReference type="KEGG" id="apre:CNX65_13020"/>
<keyword evidence="5" id="KW-1185">Reference proteome</keyword>
<evidence type="ECO:0000313" key="4">
    <source>
        <dbReference type="EMBL" id="ATE54099.1"/>
    </source>
</evidence>
<dbReference type="InterPro" id="IPR026956">
    <property type="entry name" value="D-ser_dehydrat-like_dom"/>
</dbReference>
<dbReference type="Pfam" id="PF01168">
    <property type="entry name" value="Ala_racemase_N"/>
    <property type="match status" value="1"/>
</dbReference>
<proteinExistence type="inferred from homology"/>
<dbReference type="Gene3D" id="3.20.20.10">
    <property type="entry name" value="Alanine racemase"/>
    <property type="match status" value="1"/>
</dbReference>
<dbReference type="GO" id="GO:0036088">
    <property type="term" value="P:D-serine catabolic process"/>
    <property type="evidence" value="ECO:0007669"/>
    <property type="project" value="TreeGrafter"/>
</dbReference>
<dbReference type="InterPro" id="IPR051466">
    <property type="entry name" value="D-amino_acid_metab_enzyme"/>
</dbReference>
<organism evidence="4 5">
    <name type="scientific">Actinosynnema pretiosum</name>
    <dbReference type="NCBI Taxonomy" id="42197"/>
    <lineage>
        <taxon>Bacteria</taxon>
        <taxon>Bacillati</taxon>
        <taxon>Actinomycetota</taxon>
        <taxon>Actinomycetes</taxon>
        <taxon>Pseudonocardiales</taxon>
        <taxon>Pseudonocardiaceae</taxon>
        <taxon>Actinosynnema</taxon>
    </lineage>
</organism>
<dbReference type="SMART" id="SM01119">
    <property type="entry name" value="D-ser_dehydrat"/>
    <property type="match status" value="1"/>
</dbReference>
<comment type="similarity">
    <text evidence="1">Belongs to the DSD1 family.</text>
</comment>
<reference evidence="4" key="1">
    <citation type="submission" date="2017-09" db="EMBL/GenBank/DDBJ databases">
        <title>Complete Genome Sequence of ansamitocin-producing Bacterium Actinosynnema pretiosum X47.</title>
        <authorList>
            <person name="Cao G."/>
            <person name="Zong G."/>
            <person name="Zhong C."/>
            <person name="Fu J."/>
        </authorList>
    </citation>
    <scope>NUCLEOTIDE SEQUENCE [LARGE SCALE GENOMIC DNA]</scope>
    <source>
        <strain evidence="4">X47</strain>
    </source>
</reference>
<dbReference type="RefSeq" id="WP_096493021.1">
    <property type="nucleotide sequence ID" value="NZ_CP023445.1"/>
</dbReference>
<gene>
    <name evidence="4" type="ORF">CNX65_13020</name>
</gene>
<name>A0A290Z543_9PSEU</name>
<dbReference type="Proteomes" id="UP000218505">
    <property type="component" value="Chromosome"/>
</dbReference>
<keyword evidence="2" id="KW-0456">Lyase</keyword>
<dbReference type="SUPFAM" id="SSF51419">
    <property type="entry name" value="PLP-binding barrel"/>
    <property type="match status" value="1"/>
</dbReference>
<protein>
    <submittedName>
        <fullName evidence="4">Alanine racemase</fullName>
    </submittedName>
</protein>
<dbReference type="PANTHER" id="PTHR28004:SF2">
    <property type="entry name" value="D-SERINE DEHYDRATASE"/>
    <property type="match status" value="1"/>
</dbReference>
<dbReference type="InterPro" id="IPR042208">
    <property type="entry name" value="D-ser_dehydrat-like_sf"/>
</dbReference>
<dbReference type="GO" id="GO:0008721">
    <property type="term" value="F:D-serine ammonia-lyase activity"/>
    <property type="evidence" value="ECO:0007669"/>
    <property type="project" value="TreeGrafter"/>
</dbReference>
<dbReference type="InterPro" id="IPR001608">
    <property type="entry name" value="Ala_racemase_N"/>
</dbReference>
<dbReference type="AlphaFoldDB" id="A0A290Z543"/>
<evidence type="ECO:0000256" key="2">
    <source>
        <dbReference type="ARBA" id="ARBA00023239"/>
    </source>
</evidence>
<evidence type="ECO:0000256" key="1">
    <source>
        <dbReference type="ARBA" id="ARBA00005323"/>
    </source>
</evidence>
<sequence>MTPPTPHLRLDREVLQRNADRLRARITALGPVLRPHVKTSKSPRVAEVLLGGAPGPITVSTLREAEVFADAGYDDVLYAVGIAPSKLDRVRALRERGVDLVVLLDSVEQAEAVAARGVPALLEVDCDGHRGGVPPDSPAVLEIAGALGGDLLRGVLTHAGESYFRYTPEELARAAEHERATAVRVAETLRAGGFPCPVVSVGSTPTAHAARDLTGVTEVRAGNYAFFDLVMAGVGVCGLDDLALSVVVTVIGHRRERGWIMTDGGWMATSRDRGTGVQPVDQAYGVVALEDGGVVPDLLMVGASQEHGVLGMREGSARGLPDFPVGTRLRVLPVHACATAAQHGEYHVVGGGREPEVWARVNGW</sequence>
<dbReference type="Pfam" id="PF14031">
    <property type="entry name" value="D-ser_dehydrat"/>
    <property type="match status" value="1"/>
</dbReference>
<dbReference type="PANTHER" id="PTHR28004">
    <property type="entry name" value="ZGC:162816-RELATED"/>
    <property type="match status" value="1"/>
</dbReference>
<feature type="domain" description="D-serine dehydratase-like" evidence="3">
    <location>
        <begin position="243"/>
        <end position="350"/>
    </location>
</feature>
<dbReference type="EMBL" id="CP023445">
    <property type="protein sequence ID" value="ATE54099.1"/>
    <property type="molecule type" value="Genomic_DNA"/>
</dbReference>
<dbReference type="Gene3D" id="2.40.37.20">
    <property type="entry name" value="D-serine dehydratase-like domain"/>
    <property type="match status" value="1"/>
</dbReference>